<proteinExistence type="predicted"/>
<reference evidence="3" key="1">
    <citation type="submission" date="2025-08" db="UniProtKB">
        <authorList>
            <consortium name="RefSeq"/>
        </authorList>
    </citation>
    <scope>IDENTIFICATION</scope>
</reference>
<sequence>MAAEGGATERRAKSDRLCIKQEAVDPDTSNEAQEEGRGSMRRTPSPEPTRDNTELCRTKSAMCGLAVSAETPPRTCRTKYQKAIRAKMATLEIEAKLEQERREREFRERMKLGIGADGKPLTGHPSMPSMDPSRWAELQRQYMQGGPGPATIPGMIPSGLLEREQMERERERMDRLGIPPPGGALGPNHMSAERLHIERMMAADPMTRFSMYPPGSATAAMHAHMHAHSHTHLHVHDPLSQPGSGIPPGPPHGLHMIPGE</sequence>
<protein>
    <submittedName>
        <fullName evidence="3">Arginine-glutamic acid dipeptide repeats protein-like</fullName>
    </submittedName>
</protein>
<dbReference type="GeneID" id="106821215"/>
<dbReference type="RefSeq" id="XP_014681410.1">
    <property type="nucleotide sequence ID" value="XM_014825924.1"/>
</dbReference>
<dbReference type="InterPro" id="IPR002951">
    <property type="entry name" value="Atrophin-like"/>
</dbReference>
<feature type="region of interest" description="Disordered" evidence="1">
    <location>
        <begin position="226"/>
        <end position="260"/>
    </location>
</feature>
<gene>
    <name evidence="3" type="primary">LOC106821215</name>
</gene>
<evidence type="ECO:0000256" key="1">
    <source>
        <dbReference type="SAM" id="MobiDB-lite"/>
    </source>
</evidence>
<evidence type="ECO:0000313" key="2">
    <source>
        <dbReference type="Proteomes" id="UP000695022"/>
    </source>
</evidence>
<feature type="compositionally biased region" description="Basic and acidic residues" evidence="1">
    <location>
        <begin position="7"/>
        <end position="23"/>
    </location>
</feature>
<accession>A0ABM1FAD9</accession>
<keyword evidence="2" id="KW-1185">Reference proteome</keyword>
<name>A0ABM1FAD9_PRICU</name>
<evidence type="ECO:0000313" key="3">
    <source>
        <dbReference type="RefSeq" id="XP_014681410.1"/>
    </source>
</evidence>
<dbReference type="Pfam" id="PF03154">
    <property type="entry name" value="Atrophin-1"/>
    <property type="match status" value="1"/>
</dbReference>
<organism evidence="2 3">
    <name type="scientific">Priapulus caudatus</name>
    <name type="common">Priapulid worm</name>
    <dbReference type="NCBI Taxonomy" id="37621"/>
    <lineage>
        <taxon>Eukaryota</taxon>
        <taxon>Metazoa</taxon>
        <taxon>Ecdysozoa</taxon>
        <taxon>Scalidophora</taxon>
        <taxon>Priapulida</taxon>
        <taxon>Priapulimorpha</taxon>
        <taxon>Priapulimorphida</taxon>
        <taxon>Priapulidae</taxon>
        <taxon>Priapulus</taxon>
    </lineage>
</organism>
<dbReference type="Proteomes" id="UP000695022">
    <property type="component" value="Unplaced"/>
</dbReference>
<feature type="region of interest" description="Disordered" evidence="1">
    <location>
        <begin position="1"/>
        <end position="55"/>
    </location>
</feature>